<sequence>MTGLERLCSDPRLLPRPGRLGLLTHPAGVTRDLTPSAVALLRAGVRLERLYGPEHGIDGSGQAGEAPEVATDRQTGLPTHSLYPKKAPEVEGLIAQVDTLLVDLQDVGARFYTYTSTLVQVLEAARQTGTRVVVLDRPNPLGSLVEGPVLEPRFRSFVGALEVPLRHGLTLGECARLVSPEAHVIPCDPLEPFGYGGLPWVPPSPNLPDLETARLYVGTCLVEGSTASEGRGTALPFRLAGAPGLDAAALARRLNGLDLGPVRFRPAYFTPALSKHAGQPCAGVQIHALEPLARALPVGIALVGALAEQGLELNPDWLQKLLGVPFAPELFAPERALERCHAWELEARRYAQERLSGAWLYPRG</sequence>
<feature type="region of interest" description="Disordered" evidence="1">
    <location>
        <begin position="56"/>
        <end position="82"/>
    </location>
</feature>
<evidence type="ECO:0000256" key="1">
    <source>
        <dbReference type="SAM" id="MobiDB-lite"/>
    </source>
</evidence>
<dbReference type="AlphaFoldDB" id="A0A399EJZ4"/>
<dbReference type="Gene3D" id="3.90.1150.140">
    <property type="match status" value="1"/>
</dbReference>
<evidence type="ECO:0000259" key="2">
    <source>
        <dbReference type="Pfam" id="PF07075"/>
    </source>
</evidence>
<reference evidence="4 5" key="1">
    <citation type="submission" date="2018-08" db="EMBL/GenBank/DDBJ databases">
        <title>Meiothermus terrae DSM 26712 genome sequencing project.</title>
        <authorList>
            <person name="Da Costa M.S."/>
            <person name="Albuquerque L."/>
            <person name="Raposo P."/>
            <person name="Froufe H.J.C."/>
            <person name="Barroso C.S."/>
            <person name="Egas C."/>
        </authorList>
    </citation>
    <scope>NUCLEOTIDE SEQUENCE [LARGE SCALE GENOMIC DNA]</scope>
    <source>
        <strain evidence="4 5">DSM 26712</strain>
    </source>
</reference>
<evidence type="ECO:0000313" key="4">
    <source>
        <dbReference type="EMBL" id="RIH83409.1"/>
    </source>
</evidence>
<dbReference type="Gene3D" id="3.40.50.12170">
    <property type="entry name" value="Uncharacterised protein PF07075, DUF1343"/>
    <property type="match status" value="1"/>
</dbReference>
<comment type="caution">
    <text evidence="4">The sequence shown here is derived from an EMBL/GenBank/DDBJ whole genome shotgun (WGS) entry which is preliminary data.</text>
</comment>
<dbReference type="InterPro" id="IPR048502">
    <property type="entry name" value="NamZ_N"/>
</dbReference>
<dbReference type="GO" id="GO:0033922">
    <property type="term" value="F:peptidoglycan beta-N-acetylmuramidase activity"/>
    <property type="evidence" value="ECO:0007669"/>
    <property type="project" value="InterPro"/>
</dbReference>
<accession>A0A399EJZ4</accession>
<dbReference type="EMBL" id="QXDL01000093">
    <property type="protein sequence ID" value="RIH83409.1"/>
    <property type="molecule type" value="Genomic_DNA"/>
</dbReference>
<dbReference type="InterPro" id="IPR008302">
    <property type="entry name" value="NamZ"/>
</dbReference>
<proteinExistence type="predicted"/>
<evidence type="ECO:0000313" key="5">
    <source>
        <dbReference type="Proteomes" id="UP000265715"/>
    </source>
</evidence>
<organism evidence="4 5">
    <name type="scientific">Calidithermus terrae</name>
    <dbReference type="NCBI Taxonomy" id="1408545"/>
    <lineage>
        <taxon>Bacteria</taxon>
        <taxon>Thermotogati</taxon>
        <taxon>Deinococcota</taxon>
        <taxon>Deinococci</taxon>
        <taxon>Thermales</taxon>
        <taxon>Thermaceae</taxon>
        <taxon>Calidithermus</taxon>
    </lineage>
</organism>
<dbReference type="PANTHER" id="PTHR42915:SF1">
    <property type="entry name" value="PEPTIDOGLYCAN BETA-N-ACETYLMURAMIDASE NAMZ"/>
    <property type="match status" value="1"/>
</dbReference>
<keyword evidence="5" id="KW-1185">Reference proteome</keyword>
<evidence type="ECO:0008006" key="6">
    <source>
        <dbReference type="Google" id="ProtNLM"/>
    </source>
</evidence>
<dbReference type="Pfam" id="PF07075">
    <property type="entry name" value="NamZ_N"/>
    <property type="match status" value="1"/>
</dbReference>
<feature type="domain" description="Peptidoglycan beta-N-acetylmuramidase NamZ C-terminal" evidence="3">
    <location>
        <begin position="215"/>
        <end position="354"/>
    </location>
</feature>
<dbReference type="RefSeq" id="WP_176582529.1">
    <property type="nucleotide sequence ID" value="NZ_QXDL01000093.1"/>
</dbReference>
<dbReference type="Pfam" id="PF20732">
    <property type="entry name" value="NamZ_C"/>
    <property type="match status" value="1"/>
</dbReference>
<protein>
    <recommendedName>
        <fullName evidence="6">DUF1343 domain-containing protein</fullName>
    </recommendedName>
</protein>
<feature type="domain" description="Peptidoglycan beta-N-acetylmuramidase NamZ N-terminal" evidence="2">
    <location>
        <begin position="21"/>
        <end position="210"/>
    </location>
</feature>
<gene>
    <name evidence="4" type="ORF">Mterra_02299</name>
</gene>
<evidence type="ECO:0000259" key="3">
    <source>
        <dbReference type="Pfam" id="PF20732"/>
    </source>
</evidence>
<dbReference type="Proteomes" id="UP000265715">
    <property type="component" value="Unassembled WGS sequence"/>
</dbReference>
<dbReference type="PANTHER" id="PTHR42915">
    <property type="entry name" value="HYPOTHETICAL 460 KDA PROTEIN IN FEUA-SIGW INTERGENIC REGION [PRECURSOR]"/>
    <property type="match status" value="1"/>
</dbReference>
<dbReference type="InterPro" id="IPR048503">
    <property type="entry name" value="NamZ_C"/>
</dbReference>
<name>A0A399EJZ4_9DEIN</name>